<gene>
    <name evidence="2" type="ORF">P8625_14625</name>
</gene>
<keyword evidence="3" id="KW-1185">Reference proteome</keyword>
<sequence>MNSLLAGFSITIVATLLVHNSSDKLVNMIFTLVTFSVLRFIVAIIVNTTFKMMTTEGYLLVFKESRFFKARVASGVVFLGITSIVAMVSLSG</sequence>
<keyword evidence="1" id="KW-1133">Transmembrane helix</keyword>
<evidence type="ECO:0000313" key="3">
    <source>
        <dbReference type="Proteomes" id="UP001232001"/>
    </source>
</evidence>
<keyword evidence="1" id="KW-0812">Transmembrane</keyword>
<dbReference type="RefSeq" id="WP_279651175.1">
    <property type="nucleotide sequence ID" value="NZ_CP122539.1"/>
</dbReference>
<dbReference type="Proteomes" id="UP001232001">
    <property type="component" value="Chromosome"/>
</dbReference>
<evidence type="ECO:0000313" key="2">
    <source>
        <dbReference type="EMBL" id="WGH75289.1"/>
    </source>
</evidence>
<dbReference type="EMBL" id="CP122539">
    <property type="protein sequence ID" value="WGH75289.1"/>
    <property type="molecule type" value="Genomic_DNA"/>
</dbReference>
<feature type="transmembrane region" description="Helical" evidence="1">
    <location>
        <begin position="70"/>
        <end position="90"/>
    </location>
</feature>
<protein>
    <submittedName>
        <fullName evidence="2">Uncharacterized protein</fullName>
    </submittedName>
</protein>
<organism evidence="2 3">
    <name type="scientific">Tenacibaculum tangerinum</name>
    <dbReference type="NCBI Taxonomy" id="3038772"/>
    <lineage>
        <taxon>Bacteria</taxon>
        <taxon>Pseudomonadati</taxon>
        <taxon>Bacteroidota</taxon>
        <taxon>Flavobacteriia</taxon>
        <taxon>Flavobacteriales</taxon>
        <taxon>Flavobacteriaceae</taxon>
        <taxon>Tenacibaculum</taxon>
    </lineage>
</organism>
<feature type="transmembrane region" description="Helical" evidence="1">
    <location>
        <begin position="30"/>
        <end position="50"/>
    </location>
</feature>
<reference evidence="2 3" key="1">
    <citation type="submission" date="2023-04" db="EMBL/GenBank/DDBJ databases">
        <title>Tenacibaculum tangerinum sp. nov., isolated from sea tidal flat of South Korea.</title>
        <authorList>
            <person name="Lee S.H."/>
            <person name="Kim J.-J."/>
        </authorList>
    </citation>
    <scope>NUCLEOTIDE SEQUENCE [LARGE SCALE GENOMIC DNA]</scope>
    <source>
        <strain evidence="2 3">GRR-S3-23</strain>
    </source>
</reference>
<accession>A0ABY8L1X3</accession>
<evidence type="ECO:0000256" key="1">
    <source>
        <dbReference type="SAM" id="Phobius"/>
    </source>
</evidence>
<proteinExistence type="predicted"/>
<keyword evidence="1" id="KW-0472">Membrane</keyword>
<name>A0ABY8L1X3_9FLAO</name>